<evidence type="ECO:0000313" key="1">
    <source>
        <dbReference type="EMBL" id="TGL61958.1"/>
    </source>
</evidence>
<evidence type="ECO:0000313" key="2">
    <source>
        <dbReference type="Proteomes" id="UP000297693"/>
    </source>
</evidence>
<organism evidence="1 2">
    <name type="scientific">Leptospira ognonensis</name>
    <dbReference type="NCBI Taxonomy" id="2484945"/>
    <lineage>
        <taxon>Bacteria</taxon>
        <taxon>Pseudomonadati</taxon>
        <taxon>Spirochaetota</taxon>
        <taxon>Spirochaetia</taxon>
        <taxon>Leptospirales</taxon>
        <taxon>Leptospiraceae</taxon>
        <taxon>Leptospira</taxon>
    </lineage>
</organism>
<dbReference type="SUPFAM" id="SSF56784">
    <property type="entry name" value="HAD-like"/>
    <property type="match status" value="1"/>
</dbReference>
<gene>
    <name evidence="1" type="ORF">EHQ58_04960</name>
</gene>
<evidence type="ECO:0008006" key="3">
    <source>
        <dbReference type="Google" id="ProtNLM"/>
    </source>
</evidence>
<name>A0A4R9K6R0_9LEPT</name>
<accession>A0A4R9K6R0</accession>
<dbReference type="OrthoDB" id="330583at2"/>
<dbReference type="Gene3D" id="3.40.50.1000">
    <property type="entry name" value="HAD superfamily/HAD-like"/>
    <property type="match status" value="1"/>
</dbReference>
<protein>
    <recommendedName>
        <fullName evidence="3">HAD family hydrolase</fullName>
    </recommendedName>
</protein>
<dbReference type="InterPro" id="IPR036412">
    <property type="entry name" value="HAD-like_sf"/>
</dbReference>
<dbReference type="AlphaFoldDB" id="A0A4R9K6R0"/>
<proteinExistence type="predicted"/>
<dbReference type="RefSeq" id="WP_135622751.1">
    <property type="nucleotide sequence ID" value="NZ_RQGD01000014.1"/>
</dbReference>
<dbReference type="Proteomes" id="UP000297693">
    <property type="component" value="Unassembled WGS sequence"/>
</dbReference>
<comment type="caution">
    <text evidence="1">The sequence shown here is derived from an EMBL/GenBank/DDBJ whole genome shotgun (WGS) entry which is preliminary data.</text>
</comment>
<sequence>MGVSRGPIRYVFLHFDGVILENILAPIIFNVIQKLGGVYSAEIENNIFAKSQKHAANFIIKHLNLTISTEDVINLYYTERKLYEATHEIKLNQGVESFLILLKSFGYEVISYGGAPMEYFLGNVGSLSSYFSEEKYIQTKDFRPGVQEILSRFQSVKPSEALFIDEEFTIAQACHSLQVPFVGFSTKFEYSFQRSEMQNFGVKYIINSLEEIDRFFLERIQKDVLGDCIWSIGETRKE</sequence>
<reference evidence="1" key="1">
    <citation type="journal article" date="2019" name="PLoS Negl. Trop. Dis.">
        <title>Revisiting the worldwide diversity of Leptospira species in the environment.</title>
        <authorList>
            <person name="Vincent A.T."/>
            <person name="Schiettekatte O."/>
            <person name="Bourhy P."/>
            <person name="Veyrier F.J."/>
            <person name="Picardeau M."/>
        </authorList>
    </citation>
    <scope>NUCLEOTIDE SEQUENCE [LARGE SCALE GENOMIC DNA]</scope>
    <source>
        <strain evidence="1">201702476</strain>
    </source>
</reference>
<dbReference type="EMBL" id="RQGD01000014">
    <property type="protein sequence ID" value="TGL61958.1"/>
    <property type="molecule type" value="Genomic_DNA"/>
</dbReference>
<dbReference type="InterPro" id="IPR023214">
    <property type="entry name" value="HAD_sf"/>
</dbReference>
<keyword evidence="2" id="KW-1185">Reference proteome</keyword>